<dbReference type="SUPFAM" id="SSF54534">
    <property type="entry name" value="FKBP-like"/>
    <property type="match status" value="1"/>
</dbReference>
<evidence type="ECO:0000256" key="8">
    <source>
        <dbReference type="SAM" id="Phobius"/>
    </source>
</evidence>
<dbReference type="EC" id="5.2.1.8" evidence="6"/>
<keyword evidence="8" id="KW-0472">Membrane</keyword>
<evidence type="ECO:0000256" key="3">
    <source>
        <dbReference type="ARBA" id="ARBA00023110"/>
    </source>
</evidence>
<keyword evidence="8" id="KW-1133">Transmembrane helix</keyword>
<comment type="similarity">
    <text evidence="2 6">Belongs to the FKBP-type PPIase family.</text>
</comment>
<evidence type="ECO:0000256" key="4">
    <source>
        <dbReference type="ARBA" id="ARBA00023235"/>
    </source>
</evidence>
<dbReference type="RefSeq" id="WP_093331758.1">
    <property type="nucleotide sequence ID" value="NZ_FOXP01000002.1"/>
</dbReference>
<dbReference type="AlphaFoldDB" id="A0A1I5QP16"/>
<keyword evidence="8" id="KW-0812">Transmembrane</keyword>
<evidence type="ECO:0000256" key="5">
    <source>
        <dbReference type="PROSITE-ProRule" id="PRU00277"/>
    </source>
</evidence>
<dbReference type="OrthoDB" id="9812109at2"/>
<dbReference type="PANTHER" id="PTHR43811">
    <property type="entry name" value="FKBP-TYPE PEPTIDYL-PROLYL CIS-TRANS ISOMERASE FKPA"/>
    <property type="match status" value="1"/>
</dbReference>
<dbReference type="Gene3D" id="3.10.50.40">
    <property type="match status" value="1"/>
</dbReference>
<evidence type="ECO:0000313" key="10">
    <source>
        <dbReference type="EMBL" id="SFP47606.1"/>
    </source>
</evidence>
<dbReference type="EMBL" id="FOXP01000002">
    <property type="protein sequence ID" value="SFP47606.1"/>
    <property type="molecule type" value="Genomic_DNA"/>
</dbReference>
<evidence type="ECO:0000256" key="7">
    <source>
        <dbReference type="SAM" id="MobiDB-lite"/>
    </source>
</evidence>
<keyword evidence="3 5" id="KW-0697">Rotamase</keyword>
<dbReference type="InterPro" id="IPR000774">
    <property type="entry name" value="PPIase_FKBP_N"/>
</dbReference>
<dbReference type="InterPro" id="IPR001179">
    <property type="entry name" value="PPIase_FKBP_dom"/>
</dbReference>
<dbReference type="GO" id="GO:0006457">
    <property type="term" value="P:protein folding"/>
    <property type="evidence" value="ECO:0007669"/>
    <property type="project" value="InterPro"/>
</dbReference>
<dbReference type="InterPro" id="IPR046357">
    <property type="entry name" value="PPIase_dom_sf"/>
</dbReference>
<evidence type="ECO:0000256" key="2">
    <source>
        <dbReference type="ARBA" id="ARBA00006577"/>
    </source>
</evidence>
<dbReference type="GO" id="GO:0003755">
    <property type="term" value="F:peptidyl-prolyl cis-trans isomerase activity"/>
    <property type="evidence" value="ECO:0007669"/>
    <property type="project" value="UniProtKB-UniRule"/>
</dbReference>
<sequence length="195" mass="20696">MSTVTAVPLRPVKRSYLVYLWVGIALALVSAFALARQGDDFLARNARAKGVVTTASGLQYKVLTPGQANGPKPTTSDVALVNYEGKLLNGTTFDKSQQPVPMPVSAVVPGFSEALQLMPKGAKYRFWLKPELGYGAEAKGPIPANSTLVFDVELLDFLPEAVVQQMQQRQQMMGGMPGMPPGAMPPGAVPPGGAR</sequence>
<evidence type="ECO:0000256" key="1">
    <source>
        <dbReference type="ARBA" id="ARBA00000971"/>
    </source>
</evidence>
<organism evidence="10 11">
    <name type="scientific">Sphingomonas rubra</name>
    <dbReference type="NCBI Taxonomy" id="634430"/>
    <lineage>
        <taxon>Bacteria</taxon>
        <taxon>Pseudomonadati</taxon>
        <taxon>Pseudomonadota</taxon>
        <taxon>Alphaproteobacteria</taxon>
        <taxon>Sphingomonadales</taxon>
        <taxon>Sphingomonadaceae</taxon>
        <taxon>Sphingomonas</taxon>
    </lineage>
</organism>
<keyword evidence="11" id="KW-1185">Reference proteome</keyword>
<feature type="domain" description="PPIase FKBP-type" evidence="9">
    <location>
        <begin position="76"/>
        <end position="158"/>
    </location>
</feature>
<keyword evidence="4 5" id="KW-0413">Isomerase</keyword>
<dbReference type="Pfam" id="PF00254">
    <property type="entry name" value="FKBP_C"/>
    <property type="match status" value="1"/>
</dbReference>
<protein>
    <recommendedName>
        <fullName evidence="6">Peptidyl-prolyl cis-trans isomerase</fullName>
        <ecNumber evidence="6">5.2.1.8</ecNumber>
    </recommendedName>
</protein>
<reference evidence="10 11" key="1">
    <citation type="submission" date="2016-10" db="EMBL/GenBank/DDBJ databases">
        <authorList>
            <person name="de Groot N.N."/>
        </authorList>
    </citation>
    <scope>NUCLEOTIDE SEQUENCE [LARGE SCALE GENOMIC DNA]</scope>
    <source>
        <strain evidence="10 11">CGMCC 1.9113</strain>
    </source>
</reference>
<evidence type="ECO:0000259" key="9">
    <source>
        <dbReference type="PROSITE" id="PS50059"/>
    </source>
</evidence>
<name>A0A1I5QP16_9SPHN</name>
<dbReference type="PROSITE" id="PS50059">
    <property type="entry name" value="FKBP_PPIASE"/>
    <property type="match status" value="1"/>
</dbReference>
<gene>
    <name evidence="10" type="ORF">SAMN04488241_102169</name>
</gene>
<feature type="region of interest" description="Disordered" evidence="7">
    <location>
        <begin position="172"/>
        <end position="195"/>
    </location>
</feature>
<proteinExistence type="inferred from homology"/>
<dbReference type="STRING" id="634430.SAMN04488241_102169"/>
<evidence type="ECO:0000256" key="6">
    <source>
        <dbReference type="RuleBase" id="RU003915"/>
    </source>
</evidence>
<dbReference type="PANTHER" id="PTHR43811:SF19">
    <property type="entry name" value="39 KDA FK506-BINDING NUCLEAR PROTEIN"/>
    <property type="match status" value="1"/>
</dbReference>
<feature type="transmembrane region" description="Helical" evidence="8">
    <location>
        <begin position="16"/>
        <end position="35"/>
    </location>
</feature>
<evidence type="ECO:0000313" key="11">
    <source>
        <dbReference type="Proteomes" id="UP000199586"/>
    </source>
</evidence>
<dbReference type="Proteomes" id="UP000199586">
    <property type="component" value="Unassembled WGS sequence"/>
</dbReference>
<accession>A0A1I5QP16</accession>
<dbReference type="Pfam" id="PF01346">
    <property type="entry name" value="FKBP_N"/>
    <property type="match status" value="1"/>
</dbReference>
<comment type="catalytic activity">
    <reaction evidence="1 5 6">
        <text>[protein]-peptidylproline (omega=180) = [protein]-peptidylproline (omega=0)</text>
        <dbReference type="Rhea" id="RHEA:16237"/>
        <dbReference type="Rhea" id="RHEA-COMP:10747"/>
        <dbReference type="Rhea" id="RHEA-COMP:10748"/>
        <dbReference type="ChEBI" id="CHEBI:83833"/>
        <dbReference type="ChEBI" id="CHEBI:83834"/>
        <dbReference type="EC" id="5.2.1.8"/>
    </reaction>
</comment>
<feature type="compositionally biased region" description="Pro residues" evidence="7">
    <location>
        <begin position="178"/>
        <end position="189"/>
    </location>
</feature>